<dbReference type="Gene3D" id="2.40.70.10">
    <property type="entry name" value="Acid Proteases"/>
    <property type="match status" value="1"/>
</dbReference>
<organism evidence="1 2">
    <name type="scientific">Pseudomonas flexibilis</name>
    <dbReference type="NCBI Taxonomy" id="706570"/>
    <lineage>
        <taxon>Bacteria</taxon>
        <taxon>Pseudomonadati</taxon>
        <taxon>Pseudomonadota</taxon>
        <taxon>Gammaproteobacteria</taxon>
        <taxon>Pseudomonadales</taxon>
        <taxon>Pseudomonadaceae</taxon>
        <taxon>Pseudomonas</taxon>
    </lineage>
</organism>
<dbReference type="RefSeq" id="WP_039606599.1">
    <property type="nucleotide sequence ID" value="NZ_FMUP01000002.1"/>
</dbReference>
<proteinExistence type="predicted"/>
<dbReference type="InterPro" id="IPR021109">
    <property type="entry name" value="Peptidase_aspartic_dom_sf"/>
</dbReference>
<evidence type="ECO:0000313" key="2">
    <source>
        <dbReference type="Proteomes" id="UP000030980"/>
    </source>
</evidence>
<keyword evidence="1" id="KW-0378">Hydrolase</keyword>
<dbReference type="EMBL" id="JTAK01000004">
    <property type="protein sequence ID" value="KHO64596.1"/>
    <property type="molecule type" value="Genomic_DNA"/>
</dbReference>
<dbReference type="InterPro" id="IPR034122">
    <property type="entry name" value="Retropepsin-like_bacterial"/>
</dbReference>
<dbReference type="GO" id="GO:0006508">
    <property type="term" value="P:proteolysis"/>
    <property type="evidence" value="ECO:0007669"/>
    <property type="project" value="UniProtKB-KW"/>
</dbReference>
<accession>A0A0B3BU52</accession>
<dbReference type="STRING" id="706570.PT85_10385"/>
<dbReference type="CDD" id="cd05483">
    <property type="entry name" value="retropepsin_like_bacteria"/>
    <property type="match status" value="1"/>
</dbReference>
<dbReference type="Proteomes" id="UP000030980">
    <property type="component" value="Unassembled WGS sequence"/>
</dbReference>
<name>A0A0B3BU52_9PSED</name>
<dbReference type="OrthoDB" id="185963at2"/>
<keyword evidence="1" id="KW-0645">Protease</keyword>
<dbReference type="SUPFAM" id="SSF50630">
    <property type="entry name" value="Acid proteases"/>
    <property type="match status" value="1"/>
</dbReference>
<evidence type="ECO:0000313" key="1">
    <source>
        <dbReference type="EMBL" id="KHO64596.1"/>
    </source>
</evidence>
<dbReference type="AlphaFoldDB" id="A0A0B3BU52"/>
<dbReference type="InterPro" id="IPR001969">
    <property type="entry name" value="Aspartic_peptidase_AS"/>
</dbReference>
<dbReference type="Pfam" id="PF13975">
    <property type="entry name" value="gag-asp_proteas"/>
    <property type="match status" value="1"/>
</dbReference>
<dbReference type="NCBIfam" id="TIGR02281">
    <property type="entry name" value="clan_AA_DTGA"/>
    <property type="match status" value="1"/>
</dbReference>
<gene>
    <name evidence="1" type="ORF">PT85_10385</name>
</gene>
<keyword evidence="2" id="KW-1185">Reference proteome</keyword>
<sequence>MSSAPPGKRLGRIMLLLAWGAGMLLATRFFAQWEESRYNPNPAPASLHSASHIEVRLQGDGHGHFRASGRINGQPVLFLLDTGATDVAVPESLVETLGLERGAPMELLTANGRATGYRTRLERLQLGDIVLTDVRALIAPGMGNDQVLLGMSALRQLEFTQRDGTLLLRQYFSN</sequence>
<dbReference type="GO" id="GO:0004190">
    <property type="term" value="F:aspartic-type endopeptidase activity"/>
    <property type="evidence" value="ECO:0007669"/>
    <property type="project" value="InterPro"/>
</dbReference>
<reference evidence="1 2" key="1">
    <citation type="submission" date="2014-11" db="EMBL/GenBank/DDBJ databases">
        <title>Genome sequence of Pseudomonas tuomuerensis JCM 14085.</title>
        <authorList>
            <person name="Shin S.-K."/>
            <person name="Yi H."/>
        </authorList>
    </citation>
    <scope>NUCLEOTIDE SEQUENCE [LARGE SCALE GENOMIC DNA]</scope>
    <source>
        <strain evidence="1 2">JCM 14085</strain>
    </source>
</reference>
<dbReference type="InterPro" id="IPR011969">
    <property type="entry name" value="Clan_AA_Asp_peptidase_C"/>
</dbReference>
<dbReference type="PROSITE" id="PS00141">
    <property type="entry name" value="ASP_PROTEASE"/>
    <property type="match status" value="1"/>
</dbReference>
<comment type="caution">
    <text evidence="1">The sequence shown here is derived from an EMBL/GenBank/DDBJ whole genome shotgun (WGS) entry which is preliminary data.</text>
</comment>
<protein>
    <submittedName>
        <fullName evidence="1">Aspartyl protease</fullName>
    </submittedName>
</protein>